<dbReference type="EMBL" id="GBRH01217367">
    <property type="protein sequence ID" value="JAD80528.1"/>
    <property type="molecule type" value="Transcribed_RNA"/>
</dbReference>
<evidence type="ECO:0000313" key="3">
    <source>
        <dbReference type="EMBL" id="JAD80528.1"/>
    </source>
</evidence>
<reference evidence="3" key="1">
    <citation type="submission" date="2014-09" db="EMBL/GenBank/DDBJ databases">
        <authorList>
            <person name="Magalhaes I.L.F."/>
            <person name="Oliveira U."/>
            <person name="Santos F.R."/>
            <person name="Vidigal T.H.D.A."/>
            <person name="Brescovit A.D."/>
            <person name="Santos A.J."/>
        </authorList>
    </citation>
    <scope>NUCLEOTIDE SEQUENCE</scope>
    <source>
        <tissue evidence="3">Shoot tissue taken approximately 20 cm above the soil surface</tissue>
    </source>
</reference>
<feature type="chain" id="PRO_5002063628" description="KIB1-4 beta-propeller domain-containing protein" evidence="1">
    <location>
        <begin position="18"/>
        <end position="293"/>
    </location>
</feature>
<dbReference type="PANTHER" id="PTHR44586:SF6">
    <property type="entry name" value="OS11G0579600 PROTEIN"/>
    <property type="match status" value="1"/>
</dbReference>
<organism evidence="3">
    <name type="scientific">Arundo donax</name>
    <name type="common">Giant reed</name>
    <name type="synonym">Donax arundinaceus</name>
    <dbReference type="NCBI Taxonomy" id="35708"/>
    <lineage>
        <taxon>Eukaryota</taxon>
        <taxon>Viridiplantae</taxon>
        <taxon>Streptophyta</taxon>
        <taxon>Embryophyta</taxon>
        <taxon>Tracheophyta</taxon>
        <taxon>Spermatophyta</taxon>
        <taxon>Magnoliopsida</taxon>
        <taxon>Liliopsida</taxon>
        <taxon>Poales</taxon>
        <taxon>Poaceae</taxon>
        <taxon>PACMAD clade</taxon>
        <taxon>Arundinoideae</taxon>
        <taxon>Arundineae</taxon>
        <taxon>Arundo</taxon>
    </lineage>
</organism>
<evidence type="ECO:0000259" key="2">
    <source>
        <dbReference type="Pfam" id="PF03478"/>
    </source>
</evidence>
<protein>
    <recommendedName>
        <fullName evidence="2">KIB1-4 beta-propeller domain-containing protein</fullName>
    </recommendedName>
</protein>
<feature type="domain" description="KIB1-4 beta-propeller" evidence="2">
    <location>
        <begin position="59"/>
        <end position="260"/>
    </location>
</feature>
<sequence>MLILIFAALELPDLVRAGSVCSSWHRAYTSLHDLGLYKQQQTPCLLYTAKSSGASAAGLYSLTEKKPCTLSLPNPPIRTRYLISSAYGWIITVNDRSELHLVNPIMGDQIALPSITTIEYVTPVYDENGVVEYYWTCMSSTFGLSKLRDYFVMVVLSSDPSTGSYIAVLIHQLRCQLSFARGGDDCWTCLPPHEFYADCVFKDGLLYALTKLGKIHEFDFSGPAVKQKVFLEKMEGCILGNMYIVQAPSGDLLQIWGEDEVSQRELDPSEEDHYFQRSLIRTIPLHSKCIEWT</sequence>
<accession>A0A0A9D1F5</accession>
<dbReference type="AlphaFoldDB" id="A0A0A9D1F5"/>
<evidence type="ECO:0000256" key="1">
    <source>
        <dbReference type="SAM" id="SignalP"/>
    </source>
</evidence>
<dbReference type="Gene3D" id="1.20.1280.50">
    <property type="match status" value="1"/>
</dbReference>
<dbReference type="InterPro" id="IPR036047">
    <property type="entry name" value="F-box-like_dom_sf"/>
</dbReference>
<dbReference type="InterPro" id="IPR005174">
    <property type="entry name" value="KIB1-4_b-propeller"/>
</dbReference>
<feature type="signal peptide" evidence="1">
    <location>
        <begin position="1"/>
        <end position="17"/>
    </location>
</feature>
<keyword evidence="1" id="KW-0732">Signal</keyword>
<dbReference type="Pfam" id="PF03478">
    <property type="entry name" value="Beta-prop_KIB1-4"/>
    <property type="match status" value="1"/>
</dbReference>
<reference evidence="3" key="2">
    <citation type="journal article" date="2015" name="Data Brief">
        <title>Shoot transcriptome of the giant reed, Arundo donax.</title>
        <authorList>
            <person name="Barrero R.A."/>
            <person name="Guerrero F.D."/>
            <person name="Moolhuijzen P."/>
            <person name="Goolsby J.A."/>
            <person name="Tidwell J."/>
            <person name="Bellgard S.E."/>
            <person name="Bellgard M.I."/>
        </authorList>
    </citation>
    <scope>NUCLEOTIDE SEQUENCE</scope>
    <source>
        <tissue evidence="3">Shoot tissue taken approximately 20 cm above the soil surface</tissue>
    </source>
</reference>
<name>A0A0A9D1F5_ARUDO</name>
<dbReference type="SUPFAM" id="SSF81383">
    <property type="entry name" value="F-box domain"/>
    <property type="match status" value="1"/>
</dbReference>
<proteinExistence type="predicted"/>
<dbReference type="PANTHER" id="PTHR44586">
    <property type="entry name" value="F-BOX DOMAIN CONTAINING PROTEIN, EXPRESSED"/>
    <property type="match status" value="1"/>
</dbReference>